<sequence length="240" mass="27600">MQFKIEIPKPCHEKWNEMSTTERGRYCASCKKEVFDFRFTTKQELGLLVKSNSEICGRFNQNQINQKLSIREKPKFGRLALLLSIPTFLTLNSPIFSQKNENQIEFNETKNSTENLILNDSIVISGNIKGLNGPLPGANISIDRIKKGATTDWHGNFELILNRSEVKLNEIITVSFIGFEVIKQKIMLNTNHITINEVMTDSNFLIGEVVITSYEKPSIFRRIGNLFKKKYECTNENHKH</sequence>
<evidence type="ECO:0000313" key="2">
    <source>
        <dbReference type="Proteomes" id="UP001252186"/>
    </source>
</evidence>
<reference evidence="1 2" key="1">
    <citation type="submission" date="2023-09" db="EMBL/GenBank/DDBJ databases">
        <authorList>
            <person name="Rey-Velasco X."/>
        </authorList>
    </citation>
    <scope>NUCLEOTIDE SEQUENCE [LARGE SCALE GENOMIC DNA]</scope>
    <source>
        <strain evidence="1 2">P050</strain>
    </source>
</reference>
<name>A0ABU2Y402_9FLAO</name>
<dbReference type="SUPFAM" id="SSF49464">
    <property type="entry name" value="Carboxypeptidase regulatory domain-like"/>
    <property type="match status" value="1"/>
</dbReference>
<dbReference type="RefSeq" id="WP_311592303.1">
    <property type="nucleotide sequence ID" value="NZ_JAVRHV010000001.1"/>
</dbReference>
<evidence type="ECO:0000313" key="1">
    <source>
        <dbReference type="EMBL" id="MDT0552437.1"/>
    </source>
</evidence>
<comment type="caution">
    <text evidence="1">The sequence shown here is derived from an EMBL/GenBank/DDBJ whole genome shotgun (WGS) entry which is preliminary data.</text>
</comment>
<dbReference type="Proteomes" id="UP001252186">
    <property type="component" value="Unassembled WGS sequence"/>
</dbReference>
<gene>
    <name evidence="1" type="ORF">RM519_04180</name>
</gene>
<keyword evidence="2" id="KW-1185">Reference proteome</keyword>
<dbReference type="InterPro" id="IPR008969">
    <property type="entry name" value="CarboxyPept-like_regulatory"/>
</dbReference>
<proteinExistence type="predicted"/>
<protein>
    <submittedName>
        <fullName evidence="1">Carboxypeptidase-like regulatory domain-containing protein</fullName>
    </submittedName>
</protein>
<accession>A0ABU2Y402</accession>
<dbReference type="Pfam" id="PF13715">
    <property type="entry name" value="CarbopepD_reg_2"/>
    <property type="match status" value="1"/>
</dbReference>
<organism evidence="1 2">
    <name type="scientific">Urechidicola vernalis</name>
    <dbReference type="NCBI Taxonomy" id="3075600"/>
    <lineage>
        <taxon>Bacteria</taxon>
        <taxon>Pseudomonadati</taxon>
        <taxon>Bacteroidota</taxon>
        <taxon>Flavobacteriia</taxon>
        <taxon>Flavobacteriales</taxon>
        <taxon>Flavobacteriaceae</taxon>
        <taxon>Urechidicola</taxon>
    </lineage>
</organism>
<dbReference type="EMBL" id="JAVRHV010000001">
    <property type="protein sequence ID" value="MDT0552437.1"/>
    <property type="molecule type" value="Genomic_DNA"/>
</dbReference>